<evidence type="ECO:0000259" key="1">
    <source>
        <dbReference type="Pfam" id="PF02350"/>
    </source>
</evidence>
<reference evidence="2" key="1">
    <citation type="journal article" date="2014" name="Front. Microbiol.">
        <title>High frequency of phylogenetically diverse reductive dehalogenase-homologous genes in deep subseafloor sedimentary metagenomes.</title>
        <authorList>
            <person name="Kawai M."/>
            <person name="Futagami T."/>
            <person name="Toyoda A."/>
            <person name="Takaki Y."/>
            <person name="Nishi S."/>
            <person name="Hori S."/>
            <person name="Arai W."/>
            <person name="Tsubouchi T."/>
            <person name="Morono Y."/>
            <person name="Uchiyama I."/>
            <person name="Ito T."/>
            <person name="Fujiyama A."/>
            <person name="Inagaki F."/>
            <person name="Takami H."/>
        </authorList>
    </citation>
    <scope>NUCLEOTIDE SEQUENCE</scope>
    <source>
        <strain evidence="2">Expedition CK06-06</strain>
    </source>
</reference>
<proteinExistence type="predicted"/>
<dbReference type="Gene3D" id="3.40.50.2000">
    <property type="entry name" value="Glycogen Phosphorylase B"/>
    <property type="match status" value="1"/>
</dbReference>
<gene>
    <name evidence="2" type="ORF">S03H2_15215</name>
</gene>
<dbReference type="SUPFAM" id="SSF53756">
    <property type="entry name" value="UDP-Glycosyltransferase/glycogen phosphorylase"/>
    <property type="match status" value="1"/>
</dbReference>
<protein>
    <recommendedName>
        <fullName evidence="1">UDP-N-acetylglucosamine 2-epimerase domain-containing protein</fullName>
    </recommendedName>
</protein>
<comment type="caution">
    <text evidence="2">The sequence shown here is derived from an EMBL/GenBank/DDBJ whole genome shotgun (WGS) entry which is preliminary data.</text>
</comment>
<dbReference type="PANTHER" id="PTHR43174:SF1">
    <property type="entry name" value="UDP-N-ACETYLGLUCOSAMINE 2-EPIMERASE"/>
    <property type="match status" value="1"/>
</dbReference>
<feature type="domain" description="UDP-N-acetylglucosamine 2-epimerase" evidence="1">
    <location>
        <begin position="25"/>
        <end position="63"/>
    </location>
</feature>
<name>X1GZM4_9ZZZZ</name>
<organism evidence="2">
    <name type="scientific">marine sediment metagenome</name>
    <dbReference type="NCBI Taxonomy" id="412755"/>
    <lineage>
        <taxon>unclassified sequences</taxon>
        <taxon>metagenomes</taxon>
        <taxon>ecological metagenomes</taxon>
    </lineage>
</organism>
<dbReference type="InterPro" id="IPR003331">
    <property type="entry name" value="UDP_GlcNAc_Epimerase_2_dom"/>
</dbReference>
<sequence length="69" mass="7908">MHIVGARPNFMKVAPVMRVMAQYPERFTQVLVHTGQHYDFAMSRVFFQDLNLPEPDFYLQAGSGFTAIS</sequence>
<accession>X1GZM4</accession>
<dbReference type="AlphaFoldDB" id="X1GZM4"/>
<dbReference type="Pfam" id="PF02350">
    <property type="entry name" value="Epimerase_2"/>
    <property type="match status" value="1"/>
</dbReference>
<dbReference type="InterPro" id="IPR029767">
    <property type="entry name" value="WecB-like"/>
</dbReference>
<dbReference type="PANTHER" id="PTHR43174">
    <property type="entry name" value="UDP-N-ACETYLGLUCOSAMINE 2-EPIMERASE"/>
    <property type="match status" value="1"/>
</dbReference>
<evidence type="ECO:0000313" key="2">
    <source>
        <dbReference type="EMBL" id="GAH47054.1"/>
    </source>
</evidence>
<dbReference type="EMBL" id="BARU01007724">
    <property type="protein sequence ID" value="GAH47054.1"/>
    <property type="molecule type" value="Genomic_DNA"/>
</dbReference>